<reference evidence="5 6" key="1">
    <citation type="journal article" date="2023" name="Microbiol. Spectr.">
        <title>Symbiosis of Carpenter Bees with Uncharacterized Lactic Acid Bacteria Showing NAD Auxotrophy.</title>
        <authorList>
            <person name="Kawasaki S."/>
            <person name="Ozawa K."/>
            <person name="Mori T."/>
            <person name="Yamamoto A."/>
            <person name="Ito M."/>
            <person name="Ohkuma M."/>
            <person name="Sakamoto M."/>
            <person name="Matsutani M."/>
        </authorList>
    </citation>
    <scope>NUCLEOTIDE SEQUENCE [LARGE SCALE GENOMIC DNA]</scope>
    <source>
        <strain evidence="5 6">Kim32-2</strain>
    </source>
</reference>
<dbReference type="InterPro" id="IPR035994">
    <property type="entry name" value="Nucleoside_phosphorylase_sf"/>
</dbReference>
<comment type="catalytic activity">
    <reaction evidence="3">
        <text>uridine + phosphate = alpha-D-ribose 1-phosphate + uracil</text>
        <dbReference type="Rhea" id="RHEA:24388"/>
        <dbReference type="ChEBI" id="CHEBI:16704"/>
        <dbReference type="ChEBI" id="CHEBI:17568"/>
        <dbReference type="ChEBI" id="CHEBI:43474"/>
        <dbReference type="ChEBI" id="CHEBI:57720"/>
        <dbReference type="EC" id="2.4.2.3"/>
    </reaction>
</comment>
<dbReference type="Pfam" id="PF01048">
    <property type="entry name" value="PNP_UDP_1"/>
    <property type="match status" value="1"/>
</dbReference>
<evidence type="ECO:0000313" key="5">
    <source>
        <dbReference type="EMBL" id="BDR60651.1"/>
    </source>
</evidence>
<dbReference type="PANTHER" id="PTHR43691">
    <property type="entry name" value="URIDINE PHOSPHORYLASE"/>
    <property type="match status" value="1"/>
</dbReference>
<sequence>MLLDWLISYGVRQVLAVGSAGALVELPENYFLLPTRAIRDEGTSFHYLAPGNFVDLQSPFLAQIKKLLSEINFKVREVTTWTTDGFFRETTNKVQQFKQLGAACVEMECAALAACAQFRQVDFAQLLFTADSLSKPEEYEARGWGKDAHGRALTLAGQVLAKL</sequence>
<proteinExistence type="predicted"/>
<evidence type="ECO:0000313" key="6">
    <source>
        <dbReference type="Proteomes" id="UP001321741"/>
    </source>
</evidence>
<name>A0ABM8BH85_9LACO</name>
<dbReference type="Proteomes" id="UP001321741">
    <property type="component" value="Chromosome"/>
</dbReference>
<feature type="domain" description="Nucleoside phosphorylase" evidence="4">
    <location>
        <begin position="5"/>
        <end position="137"/>
    </location>
</feature>
<gene>
    <name evidence="5" type="ORF">KIM322_09120</name>
</gene>
<evidence type="ECO:0000256" key="3">
    <source>
        <dbReference type="ARBA" id="ARBA00048447"/>
    </source>
</evidence>
<dbReference type="Gene3D" id="3.40.50.1580">
    <property type="entry name" value="Nucleoside phosphorylase domain"/>
    <property type="match status" value="1"/>
</dbReference>
<dbReference type="PANTHER" id="PTHR43691:SF11">
    <property type="entry name" value="FI09636P-RELATED"/>
    <property type="match status" value="1"/>
</dbReference>
<dbReference type="EC" id="2.4.2.3" evidence="1"/>
<evidence type="ECO:0000256" key="1">
    <source>
        <dbReference type="ARBA" id="ARBA00011888"/>
    </source>
</evidence>
<keyword evidence="6" id="KW-1185">Reference proteome</keyword>
<dbReference type="SUPFAM" id="SSF53167">
    <property type="entry name" value="Purine and uridine phosphorylases"/>
    <property type="match status" value="1"/>
</dbReference>
<protein>
    <recommendedName>
        <fullName evidence="2">Uridine phosphorylase</fullName>
        <ecNumber evidence="1">2.4.2.3</ecNumber>
    </recommendedName>
</protein>
<dbReference type="EMBL" id="AP026803">
    <property type="protein sequence ID" value="BDR60651.1"/>
    <property type="molecule type" value="Genomic_DNA"/>
</dbReference>
<evidence type="ECO:0000259" key="4">
    <source>
        <dbReference type="Pfam" id="PF01048"/>
    </source>
</evidence>
<evidence type="ECO:0000256" key="2">
    <source>
        <dbReference type="ARBA" id="ARBA00021980"/>
    </source>
</evidence>
<dbReference type="CDD" id="cd09007">
    <property type="entry name" value="NP-I_spr0068"/>
    <property type="match status" value="1"/>
</dbReference>
<dbReference type="InterPro" id="IPR000845">
    <property type="entry name" value="Nucleoside_phosphorylase_d"/>
</dbReference>
<organism evidence="5 6">
    <name type="scientific">Lactobacillus xylocopicola</name>
    <dbReference type="NCBI Taxonomy" id="2976676"/>
    <lineage>
        <taxon>Bacteria</taxon>
        <taxon>Bacillati</taxon>
        <taxon>Bacillota</taxon>
        <taxon>Bacilli</taxon>
        <taxon>Lactobacillales</taxon>
        <taxon>Lactobacillaceae</taxon>
        <taxon>Lactobacillus</taxon>
    </lineage>
</organism>
<accession>A0ABM8BH85</accession>